<evidence type="ECO:0000259" key="10">
    <source>
        <dbReference type="Pfam" id="PF00696"/>
    </source>
</evidence>
<dbReference type="HAMAP" id="MF_00082">
    <property type="entry name" value="ArgB"/>
    <property type="match status" value="1"/>
</dbReference>
<sequence>MNEGRGRGFKEGVFALRPLPSDLKKGDMEMTPLDKGLDKARVLIEALPYIQKFAGKTMVIKYGGHAMLEQDLKEKVMLDILLLHSVGIRPVVVHGGGPEINSMLTRVGKESHFVRGLRVTDKETMEIASMVLVGKLNTEIISLLNRFGGKAVGLSGKDAQLLQAVKKPMKFQNFQGELEDVDLGFVGEIEQVRPEIVTSLVEQGYIPVISPVAGGEDGESYNINADTAAGEIAKALKADRFLLLTDVPGVLRDMENKDSLLSVIKKDEISGLIDLGVISGGMIPKVECARAALQGGVGSVHILDGRIPHAILLELFTDGGIGTMFNS</sequence>
<evidence type="ECO:0000256" key="1">
    <source>
        <dbReference type="ARBA" id="ARBA00004828"/>
    </source>
</evidence>
<evidence type="ECO:0000256" key="4">
    <source>
        <dbReference type="ARBA" id="ARBA00022679"/>
    </source>
</evidence>
<dbReference type="GO" id="GO:0005737">
    <property type="term" value="C:cytoplasm"/>
    <property type="evidence" value="ECO:0007669"/>
    <property type="project" value="UniProtKB-SubCell"/>
</dbReference>
<dbReference type="InterPro" id="IPR001048">
    <property type="entry name" value="Asp/Glu/Uridylate_kinase"/>
</dbReference>
<keyword evidence="7 9" id="KW-0067">ATP-binding</keyword>
<dbReference type="HOGENOM" id="CLU_053680_0_0_9"/>
<dbReference type="KEGG" id="ddh:Desde_0640"/>
<dbReference type="InterPro" id="IPR036393">
    <property type="entry name" value="AceGlu_kinase-like_sf"/>
</dbReference>
<evidence type="ECO:0000256" key="5">
    <source>
        <dbReference type="ARBA" id="ARBA00022741"/>
    </source>
</evidence>
<evidence type="ECO:0000256" key="8">
    <source>
        <dbReference type="ARBA" id="ARBA00048141"/>
    </source>
</evidence>
<evidence type="ECO:0000313" key="12">
    <source>
        <dbReference type="Proteomes" id="UP000006053"/>
    </source>
</evidence>
<keyword evidence="4 9" id="KW-0808">Transferase</keyword>
<dbReference type="InterPro" id="IPR041727">
    <property type="entry name" value="NAGK-C"/>
</dbReference>
<feature type="binding site" evidence="9">
    <location>
        <begin position="96"/>
        <end position="97"/>
    </location>
    <ligand>
        <name>substrate</name>
    </ligand>
</feature>
<keyword evidence="3 9" id="KW-0028">Amino-acid biosynthesis</keyword>
<keyword evidence="12" id="KW-1185">Reference proteome</keyword>
<feature type="domain" description="Aspartate/glutamate/uridylate kinase" evidence="10">
    <location>
        <begin position="56"/>
        <end position="304"/>
    </location>
</feature>
<evidence type="ECO:0000256" key="2">
    <source>
        <dbReference type="ARBA" id="ARBA00022571"/>
    </source>
</evidence>
<dbReference type="CDD" id="cd04250">
    <property type="entry name" value="AAK_NAGK-C"/>
    <property type="match status" value="1"/>
</dbReference>
<evidence type="ECO:0000256" key="6">
    <source>
        <dbReference type="ARBA" id="ARBA00022777"/>
    </source>
</evidence>
<evidence type="ECO:0000313" key="11">
    <source>
        <dbReference type="EMBL" id="AFL99090.1"/>
    </source>
</evidence>
<keyword evidence="6 9" id="KW-0418">Kinase</keyword>
<dbReference type="OrthoDB" id="9803155at2"/>
<protein>
    <recommendedName>
        <fullName evidence="9">Acetylglutamate kinase</fullName>
        <ecNumber evidence="9">2.7.2.8</ecNumber>
    </recommendedName>
    <alternativeName>
        <fullName evidence="9">N-acetyl-L-glutamate 5-phosphotransferase</fullName>
    </alternativeName>
    <alternativeName>
        <fullName evidence="9">NAG kinase</fullName>
        <shortName evidence="9">NAGK</shortName>
    </alternativeName>
</protein>
<dbReference type="SUPFAM" id="SSF53633">
    <property type="entry name" value="Carbamate kinase-like"/>
    <property type="match status" value="1"/>
</dbReference>
<comment type="similarity">
    <text evidence="9">Belongs to the acetylglutamate kinase family. ArgB subfamily.</text>
</comment>
<dbReference type="Gene3D" id="3.40.1160.10">
    <property type="entry name" value="Acetylglutamate kinase-like"/>
    <property type="match status" value="1"/>
</dbReference>
<keyword evidence="2 9" id="KW-0055">Arginine biosynthesis</keyword>
<comment type="subcellular location">
    <subcellularLocation>
        <location evidence="9">Cytoplasm</location>
    </subcellularLocation>
</comment>
<dbReference type="NCBIfam" id="TIGR00761">
    <property type="entry name" value="argB"/>
    <property type="match status" value="1"/>
</dbReference>
<dbReference type="InterPro" id="IPR037528">
    <property type="entry name" value="ArgB"/>
</dbReference>
<comment type="catalytic activity">
    <reaction evidence="8 9">
        <text>N-acetyl-L-glutamate + ATP = N-acetyl-L-glutamyl 5-phosphate + ADP</text>
        <dbReference type="Rhea" id="RHEA:14629"/>
        <dbReference type="ChEBI" id="CHEBI:30616"/>
        <dbReference type="ChEBI" id="CHEBI:44337"/>
        <dbReference type="ChEBI" id="CHEBI:57936"/>
        <dbReference type="ChEBI" id="CHEBI:456216"/>
        <dbReference type="EC" id="2.7.2.8"/>
    </reaction>
</comment>
<dbReference type="EC" id="2.7.2.8" evidence="9"/>
<gene>
    <name evidence="9" type="primary">argB</name>
    <name evidence="11" type="ordered locus">Desde_0640</name>
</gene>
<dbReference type="PIRSF" id="PIRSF000728">
    <property type="entry name" value="NAGK"/>
    <property type="match status" value="1"/>
</dbReference>
<reference evidence="12" key="1">
    <citation type="submission" date="2012-06" db="EMBL/GenBank/DDBJ databases">
        <title>Complete sequence of Desulfitobacterium dehalogenans ATCC 51507.</title>
        <authorList>
            <person name="Lucas S."/>
            <person name="Han J."/>
            <person name="Lapidus A."/>
            <person name="Cheng J.-F."/>
            <person name="Goodwin L."/>
            <person name="Pitluck S."/>
            <person name="Peters L."/>
            <person name="Ovchinnikova G."/>
            <person name="Teshima H."/>
            <person name="Detter J.C."/>
            <person name="Han C."/>
            <person name="Tapia R."/>
            <person name="Land M."/>
            <person name="Hauser L."/>
            <person name="Kyrpides N."/>
            <person name="Ivanova N."/>
            <person name="Pagani I."/>
            <person name="Kruse T."/>
            <person name="de Vos W.M."/>
            <person name="Smidt H."/>
            <person name="Woyke T."/>
        </authorList>
    </citation>
    <scope>NUCLEOTIDE SEQUENCE [LARGE SCALE GENOMIC DNA]</scope>
    <source>
        <strain evidence="12">ATCC 51507 / DSM 9161 / JW/IU-DC1</strain>
    </source>
</reference>
<name>I4A556_DESDJ</name>
<feature type="site" description="Transition state stabilizer" evidence="9">
    <location>
        <position position="285"/>
    </location>
</feature>
<dbReference type="PANTHER" id="PTHR23342">
    <property type="entry name" value="N-ACETYLGLUTAMATE SYNTHASE"/>
    <property type="match status" value="1"/>
</dbReference>
<proteinExistence type="inferred from homology"/>
<feature type="binding site" evidence="9">
    <location>
        <position position="118"/>
    </location>
    <ligand>
        <name>substrate</name>
    </ligand>
</feature>
<organism evidence="11 12">
    <name type="scientific">Desulfitobacterium dehalogenans (strain ATCC 51507 / DSM 9161 / JW/IU-DC1)</name>
    <dbReference type="NCBI Taxonomy" id="756499"/>
    <lineage>
        <taxon>Bacteria</taxon>
        <taxon>Bacillati</taxon>
        <taxon>Bacillota</taxon>
        <taxon>Clostridia</taxon>
        <taxon>Eubacteriales</taxon>
        <taxon>Desulfitobacteriaceae</taxon>
        <taxon>Desulfitobacterium</taxon>
    </lineage>
</organism>
<keyword evidence="5 9" id="KW-0547">Nucleotide-binding</keyword>
<dbReference type="AlphaFoldDB" id="I4A556"/>
<evidence type="ECO:0000256" key="3">
    <source>
        <dbReference type="ARBA" id="ARBA00022605"/>
    </source>
</evidence>
<dbReference type="FunFam" id="3.40.1160.10:FF:000004">
    <property type="entry name" value="Acetylglutamate kinase"/>
    <property type="match status" value="1"/>
</dbReference>
<keyword evidence="9" id="KW-0963">Cytoplasm</keyword>
<feature type="site" description="Transition state stabilizer" evidence="9">
    <location>
        <position position="61"/>
    </location>
</feature>
<dbReference type="GO" id="GO:0003991">
    <property type="term" value="F:acetylglutamate kinase activity"/>
    <property type="evidence" value="ECO:0007669"/>
    <property type="project" value="UniProtKB-UniRule"/>
</dbReference>
<dbReference type="GO" id="GO:0042450">
    <property type="term" value="P:L-arginine biosynthetic process via ornithine"/>
    <property type="evidence" value="ECO:0007669"/>
    <property type="project" value="UniProtKB-UniRule"/>
</dbReference>
<comment type="function">
    <text evidence="9">Catalyzes the ATP-dependent phosphorylation of N-acetyl-L-glutamate.</text>
</comment>
<dbReference type="GO" id="GO:0005524">
    <property type="term" value="F:ATP binding"/>
    <property type="evidence" value="ECO:0007669"/>
    <property type="project" value="UniProtKB-UniRule"/>
</dbReference>
<feature type="binding site" evidence="9">
    <location>
        <position position="222"/>
    </location>
    <ligand>
        <name>substrate</name>
    </ligand>
</feature>
<evidence type="ECO:0000256" key="7">
    <source>
        <dbReference type="ARBA" id="ARBA00022840"/>
    </source>
</evidence>
<accession>I4A556</accession>
<dbReference type="PANTHER" id="PTHR23342:SF0">
    <property type="entry name" value="N-ACETYLGLUTAMATE SYNTHASE, MITOCHONDRIAL"/>
    <property type="match status" value="1"/>
</dbReference>
<dbReference type="eggNOG" id="COG0548">
    <property type="taxonomic scope" value="Bacteria"/>
</dbReference>
<dbReference type="EMBL" id="CP003348">
    <property type="protein sequence ID" value="AFL99090.1"/>
    <property type="molecule type" value="Genomic_DNA"/>
</dbReference>
<dbReference type="STRING" id="756499.Desde_0640"/>
<dbReference type="PRINTS" id="PR00474">
    <property type="entry name" value="GLU5KINASE"/>
</dbReference>
<reference evidence="11 12" key="2">
    <citation type="journal article" date="2015" name="J. Bacteriol.">
        <title>Genomic, proteomic, and biochemical analysis of the organohalide respiratory pathway in Desulfitobacterium dehalogenans.</title>
        <authorList>
            <person name="Kruse T."/>
            <person name="van de Pas B.A."/>
            <person name="Atteia A."/>
            <person name="Krab K."/>
            <person name="Hagen W.R."/>
            <person name="Goodwin L."/>
            <person name="Chain P."/>
            <person name="Boeren S."/>
            <person name="Maphosa F."/>
            <person name="Schraa G."/>
            <person name="de Vos W.M."/>
            <person name="van der Oost J."/>
            <person name="Smidt H."/>
            <person name="Stams A.J."/>
        </authorList>
    </citation>
    <scope>NUCLEOTIDE SEQUENCE [LARGE SCALE GENOMIC DNA]</scope>
    <source>
        <strain evidence="12">ATCC 51507 / DSM 9161 / JW/IU-DC1</strain>
    </source>
</reference>
<dbReference type="InterPro" id="IPR004662">
    <property type="entry name" value="AcgluKinase_fam"/>
</dbReference>
<dbReference type="Pfam" id="PF00696">
    <property type="entry name" value="AA_kinase"/>
    <property type="match status" value="1"/>
</dbReference>
<comment type="pathway">
    <text evidence="1 9">Amino-acid biosynthesis; L-arginine biosynthesis; N(2)-acetyl-L-ornithine from L-glutamate: step 2/4.</text>
</comment>
<dbReference type="InterPro" id="IPR001057">
    <property type="entry name" value="Glu/AcGlu_kinase"/>
</dbReference>
<dbReference type="UniPathway" id="UPA00068">
    <property type="reaction ID" value="UER00107"/>
</dbReference>
<evidence type="ECO:0000256" key="9">
    <source>
        <dbReference type="HAMAP-Rule" id="MF_00082"/>
    </source>
</evidence>
<dbReference type="Proteomes" id="UP000006053">
    <property type="component" value="Chromosome"/>
</dbReference>